<evidence type="ECO:0000313" key="13">
    <source>
        <dbReference type="EMBL" id="GJE88445.1"/>
    </source>
</evidence>
<accession>A0A9P3G5Z3</accession>
<evidence type="ECO:0000256" key="9">
    <source>
        <dbReference type="ARBA" id="ARBA00048048"/>
    </source>
</evidence>
<dbReference type="EC" id="2.3.1.225" evidence="10"/>
<comment type="domain">
    <text evidence="10">The DHHC domain is required for palmitoyltransferase activity.</text>
</comment>
<evidence type="ECO:0000256" key="6">
    <source>
        <dbReference type="ARBA" id="ARBA00023139"/>
    </source>
</evidence>
<evidence type="ECO:0000256" key="4">
    <source>
        <dbReference type="ARBA" id="ARBA00022989"/>
    </source>
</evidence>
<evidence type="ECO:0000259" key="12">
    <source>
        <dbReference type="Pfam" id="PF01529"/>
    </source>
</evidence>
<dbReference type="PANTHER" id="PTHR12246">
    <property type="entry name" value="PALMITOYLTRANSFERASE ZDHHC16"/>
    <property type="match status" value="1"/>
</dbReference>
<keyword evidence="5 10" id="KW-0472">Membrane</keyword>
<name>A0A9P3G5Z3_9APHY</name>
<evidence type="ECO:0000256" key="3">
    <source>
        <dbReference type="ARBA" id="ARBA00022692"/>
    </source>
</evidence>
<dbReference type="EMBL" id="BPQB01000009">
    <property type="protein sequence ID" value="GJE88445.1"/>
    <property type="molecule type" value="Genomic_DNA"/>
</dbReference>
<evidence type="ECO:0000256" key="8">
    <source>
        <dbReference type="ARBA" id="ARBA00023315"/>
    </source>
</evidence>
<evidence type="ECO:0000256" key="5">
    <source>
        <dbReference type="ARBA" id="ARBA00023136"/>
    </source>
</evidence>
<dbReference type="Pfam" id="PF01529">
    <property type="entry name" value="DHHC"/>
    <property type="match status" value="1"/>
</dbReference>
<dbReference type="OrthoDB" id="9909019at2759"/>
<dbReference type="GO" id="GO:0016020">
    <property type="term" value="C:membrane"/>
    <property type="evidence" value="ECO:0007669"/>
    <property type="project" value="UniProtKB-SubCell"/>
</dbReference>
<gene>
    <name evidence="13" type="ORF">PsYK624_045280</name>
</gene>
<keyword evidence="2 10" id="KW-0808">Transferase</keyword>
<comment type="subcellular location">
    <subcellularLocation>
        <location evidence="1">Membrane</location>
        <topology evidence="1">Multi-pass membrane protein</topology>
    </subcellularLocation>
</comment>
<comment type="catalytic activity">
    <reaction evidence="9 10">
        <text>L-cysteinyl-[protein] + hexadecanoyl-CoA = S-hexadecanoyl-L-cysteinyl-[protein] + CoA</text>
        <dbReference type="Rhea" id="RHEA:36683"/>
        <dbReference type="Rhea" id="RHEA-COMP:10131"/>
        <dbReference type="Rhea" id="RHEA-COMP:11032"/>
        <dbReference type="ChEBI" id="CHEBI:29950"/>
        <dbReference type="ChEBI" id="CHEBI:57287"/>
        <dbReference type="ChEBI" id="CHEBI:57379"/>
        <dbReference type="ChEBI" id="CHEBI:74151"/>
        <dbReference type="EC" id="2.3.1.225"/>
    </reaction>
</comment>
<keyword evidence="7" id="KW-0449">Lipoprotein</keyword>
<proteinExistence type="inferred from homology"/>
<dbReference type="InterPro" id="IPR039859">
    <property type="entry name" value="PFA4/ZDH16/20/ERF2-like"/>
</dbReference>
<keyword evidence="14" id="KW-1185">Reference proteome</keyword>
<keyword evidence="6" id="KW-0564">Palmitate</keyword>
<protein>
    <recommendedName>
        <fullName evidence="10">Palmitoyltransferase</fullName>
        <ecNumber evidence="10">2.3.1.225</ecNumber>
    </recommendedName>
</protein>
<feature type="region of interest" description="Disordered" evidence="11">
    <location>
        <begin position="1"/>
        <end position="29"/>
    </location>
</feature>
<keyword evidence="4 10" id="KW-1133">Transmembrane helix</keyword>
<dbReference type="Proteomes" id="UP000703269">
    <property type="component" value="Unassembled WGS sequence"/>
</dbReference>
<dbReference type="PROSITE" id="PS50216">
    <property type="entry name" value="DHHC"/>
    <property type="match status" value="1"/>
</dbReference>
<evidence type="ECO:0000256" key="1">
    <source>
        <dbReference type="ARBA" id="ARBA00004141"/>
    </source>
</evidence>
<feature type="transmembrane region" description="Helical" evidence="10">
    <location>
        <begin position="219"/>
        <end position="241"/>
    </location>
</feature>
<sequence length="367" mass="41685">MSRDRPLLDFGPVPSIPPPSYAAAHDDEEEKDAPPRRWYHFLPTCVTVLFLLAPQPSWLILLTRYHLGILHDSWRFTQHLCVSYALTLLAFSSLITIITRDPGRPSQQKENAEAEDMNLTQALLADDFDYSYPGRWCRKCWAPKPERAHHCSHCGRCVLKMDHHCMWLGYKCLGHRNYTSFLHFITCISLLSLYIACVSVSATYYAFTNPLNIDDATPLHAMSLGMAGIILTMVLGPFAIYHAFLVSTNQTTLEHLSPFQLLRKLPPLPQQHASNQHRLSDPPLEHELSFSQRRLIRDAHGYIKVYDLGWRKNWAQVLGYDKPYGWVGRVCYGGGGVGDGITFPRNPKADELLARLASELVDVDKIS</sequence>
<comment type="caution">
    <text evidence="13">The sequence shown here is derived from an EMBL/GenBank/DDBJ whole genome shotgun (WGS) entry which is preliminary data.</text>
</comment>
<organism evidence="13 14">
    <name type="scientific">Phanerochaete sordida</name>
    <dbReference type="NCBI Taxonomy" id="48140"/>
    <lineage>
        <taxon>Eukaryota</taxon>
        <taxon>Fungi</taxon>
        <taxon>Dikarya</taxon>
        <taxon>Basidiomycota</taxon>
        <taxon>Agaricomycotina</taxon>
        <taxon>Agaricomycetes</taxon>
        <taxon>Polyporales</taxon>
        <taxon>Phanerochaetaceae</taxon>
        <taxon>Phanerochaete</taxon>
    </lineage>
</organism>
<feature type="transmembrane region" description="Helical" evidence="10">
    <location>
        <begin position="82"/>
        <end position="99"/>
    </location>
</feature>
<evidence type="ECO:0000256" key="10">
    <source>
        <dbReference type="RuleBase" id="RU079119"/>
    </source>
</evidence>
<keyword evidence="8 10" id="KW-0012">Acyltransferase</keyword>
<feature type="transmembrane region" description="Helical" evidence="10">
    <location>
        <begin position="41"/>
        <end position="62"/>
    </location>
</feature>
<reference evidence="13 14" key="1">
    <citation type="submission" date="2021-08" db="EMBL/GenBank/DDBJ databases">
        <title>Draft Genome Sequence of Phanerochaete sordida strain YK-624.</title>
        <authorList>
            <person name="Mori T."/>
            <person name="Dohra H."/>
            <person name="Suzuki T."/>
            <person name="Kawagishi H."/>
            <person name="Hirai H."/>
        </authorList>
    </citation>
    <scope>NUCLEOTIDE SEQUENCE [LARGE SCALE GENOMIC DNA]</scope>
    <source>
        <strain evidence="13 14">YK-624</strain>
    </source>
</reference>
<dbReference type="GO" id="GO:0019706">
    <property type="term" value="F:protein-cysteine S-palmitoyltransferase activity"/>
    <property type="evidence" value="ECO:0007669"/>
    <property type="project" value="UniProtKB-EC"/>
</dbReference>
<feature type="domain" description="Palmitoyltransferase DHHC" evidence="12">
    <location>
        <begin position="133"/>
        <end position="256"/>
    </location>
</feature>
<evidence type="ECO:0000256" key="7">
    <source>
        <dbReference type="ARBA" id="ARBA00023288"/>
    </source>
</evidence>
<evidence type="ECO:0000256" key="11">
    <source>
        <dbReference type="SAM" id="MobiDB-lite"/>
    </source>
</evidence>
<dbReference type="InterPro" id="IPR001594">
    <property type="entry name" value="Palmitoyltrfase_DHHC"/>
</dbReference>
<comment type="similarity">
    <text evidence="10">Belongs to the DHHC palmitoyltransferase family.</text>
</comment>
<evidence type="ECO:0000313" key="14">
    <source>
        <dbReference type="Proteomes" id="UP000703269"/>
    </source>
</evidence>
<feature type="transmembrane region" description="Helical" evidence="10">
    <location>
        <begin position="181"/>
        <end position="207"/>
    </location>
</feature>
<evidence type="ECO:0000256" key="2">
    <source>
        <dbReference type="ARBA" id="ARBA00022679"/>
    </source>
</evidence>
<keyword evidence="3 10" id="KW-0812">Transmembrane</keyword>
<dbReference type="AlphaFoldDB" id="A0A9P3G5Z3"/>